<dbReference type="Proteomes" id="UP001552527">
    <property type="component" value="Unassembled WGS sequence"/>
</dbReference>
<evidence type="ECO:0008006" key="4">
    <source>
        <dbReference type="Google" id="ProtNLM"/>
    </source>
</evidence>
<dbReference type="EMBL" id="JBFATE010000002">
    <property type="protein sequence ID" value="MEV5244688.1"/>
    <property type="molecule type" value="Genomic_DNA"/>
</dbReference>
<proteinExistence type="predicted"/>
<dbReference type="RefSeq" id="WP_364018841.1">
    <property type="nucleotide sequence ID" value="NZ_JBFATD010000002.1"/>
</dbReference>
<gene>
    <name evidence="2" type="ORF">AB0K95_05325</name>
</gene>
<evidence type="ECO:0000313" key="2">
    <source>
        <dbReference type="EMBL" id="MEV5244688.1"/>
    </source>
</evidence>
<evidence type="ECO:0000313" key="3">
    <source>
        <dbReference type="Proteomes" id="UP001552527"/>
    </source>
</evidence>
<sequence>MPGNADYDISTIKIEPQALGTEGTKLAELAIAIGESIVRINNIAAGLKLGWVAASAEEAQEFGDRWARVMAQMFGEKDGQIGVLPAIAGGISGAAVAFSHLENELWWAFTDFSNELAVPSGGNAGPTDHLGPEFPITQDFPNQ</sequence>
<organism evidence="2 3">
    <name type="scientific">Streptomyces werraensis</name>
    <dbReference type="NCBI Taxonomy" id="68284"/>
    <lineage>
        <taxon>Bacteria</taxon>
        <taxon>Bacillati</taxon>
        <taxon>Actinomycetota</taxon>
        <taxon>Actinomycetes</taxon>
        <taxon>Kitasatosporales</taxon>
        <taxon>Streptomycetaceae</taxon>
        <taxon>Streptomyces</taxon>
    </lineage>
</organism>
<accession>A0ABV3J950</accession>
<feature type="region of interest" description="Disordered" evidence="1">
    <location>
        <begin position="120"/>
        <end position="143"/>
    </location>
</feature>
<protein>
    <recommendedName>
        <fullName evidence="4">WXG100 family type VII secretion target</fullName>
    </recommendedName>
</protein>
<name>A0ABV3J950_9ACTN</name>
<evidence type="ECO:0000256" key="1">
    <source>
        <dbReference type="SAM" id="MobiDB-lite"/>
    </source>
</evidence>
<keyword evidence="3" id="KW-1185">Reference proteome</keyword>
<reference evidence="2 3" key="1">
    <citation type="submission" date="2024-06" db="EMBL/GenBank/DDBJ databases">
        <title>The Natural Products Discovery Center: Release of the First 8490 Sequenced Strains for Exploring Actinobacteria Biosynthetic Diversity.</title>
        <authorList>
            <person name="Kalkreuter E."/>
            <person name="Kautsar S.A."/>
            <person name="Yang D."/>
            <person name="Bader C.D."/>
            <person name="Teijaro C.N."/>
            <person name="Fluegel L."/>
            <person name="Davis C.M."/>
            <person name="Simpson J.R."/>
            <person name="Lauterbach L."/>
            <person name="Steele A.D."/>
            <person name="Gui C."/>
            <person name="Meng S."/>
            <person name="Li G."/>
            <person name="Viehrig K."/>
            <person name="Ye F."/>
            <person name="Su P."/>
            <person name="Kiefer A.F."/>
            <person name="Nichols A."/>
            <person name="Cepeda A.J."/>
            <person name="Yan W."/>
            <person name="Fan B."/>
            <person name="Jiang Y."/>
            <person name="Adhikari A."/>
            <person name="Zheng C.-J."/>
            <person name="Schuster L."/>
            <person name="Cowan T.M."/>
            <person name="Smanski M.J."/>
            <person name="Chevrette M.G."/>
            <person name="De Carvalho L.P.S."/>
            <person name="Shen B."/>
        </authorList>
    </citation>
    <scope>NUCLEOTIDE SEQUENCE [LARGE SCALE GENOMIC DNA]</scope>
    <source>
        <strain evidence="2 3">NPDC052768</strain>
    </source>
</reference>
<comment type="caution">
    <text evidence="2">The sequence shown here is derived from an EMBL/GenBank/DDBJ whole genome shotgun (WGS) entry which is preliminary data.</text>
</comment>